<dbReference type="InterPro" id="IPR026444">
    <property type="entry name" value="Secre_tail"/>
</dbReference>
<feature type="chain" id="PRO_5045982258" evidence="3">
    <location>
        <begin position="23"/>
        <end position="591"/>
    </location>
</feature>
<proteinExistence type="predicted"/>
<sequence length="591" mass="63922">MIMRIRYSFARLLRAVSPSRLAAGFLLLTAATGAPAQAQLISFPGAEGAGKYTSGGRGTAATPTTVFEVTNLNDDNLPGSFRYAVTQPATHRTVVFRVSGTIRLTSELRITRANTTIAGQTAPGDGICLADYPVSVSADNVIIRFIRFRLGDKNQNLGRVDGSGNGDAFGALGRRKLMIDHCTMSWSSDEACTVYRGDSTTLQWNLISEPLDYSYHFEAGDTDYQRHAYGGIWGGRAASMHHNLLAHMRGRMPRFDGSRNLAPYTAGQENVDFRNNVIYNWASYNVNGGEGGNYNVVNNYYKYGPSTPTGTSGGVSIRTEVLNPYKQTSAPVLPYGRFYLAGNYVDSSPAVTARNWLGVVMSGGTRADTVLAKAAVPFAMAAPPPQTALDAYEAVLRNAGVVLPVRDALDQRIVNDVRNRTGRLIDVQGGFPHGTPYSTSQVAWPVLNSLPAPADADRDGMPDAWELANGLNPNSDADRGLRASNGYTNLENYLNGIVAVVMSSTSEAKTNLAVLQVYPNPGREQFTVAHPAADRHASITLYTFDGRKAASFTARPGTQETRLNVSRLASGNYLLLYTDATQRLTFKLVKE</sequence>
<keyword evidence="6" id="KW-1185">Reference proteome</keyword>
<keyword evidence="1" id="KW-0479">Metal-binding</keyword>
<keyword evidence="2" id="KW-0325">Glycoprotein</keyword>
<dbReference type="Gene3D" id="2.160.20.10">
    <property type="entry name" value="Single-stranded right-handed beta-helix, Pectin lyase-like"/>
    <property type="match status" value="1"/>
</dbReference>
<dbReference type="InterPro" id="IPR011050">
    <property type="entry name" value="Pectin_lyase_fold/virulence"/>
</dbReference>
<dbReference type="Pfam" id="PF18962">
    <property type="entry name" value="Por_Secre_tail"/>
    <property type="match status" value="1"/>
</dbReference>
<comment type="caution">
    <text evidence="5">The sequence shown here is derived from an EMBL/GenBank/DDBJ whole genome shotgun (WGS) entry which is preliminary data.</text>
</comment>
<name>A0ABP8IUY5_9BACT</name>
<organism evidence="5 6">
    <name type="scientific">Hymenobacter koreensis</name>
    <dbReference type="NCBI Taxonomy" id="1084523"/>
    <lineage>
        <taxon>Bacteria</taxon>
        <taxon>Pseudomonadati</taxon>
        <taxon>Bacteroidota</taxon>
        <taxon>Cytophagia</taxon>
        <taxon>Cytophagales</taxon>
        <taxon>Hymenobacteraceae</taxon>
        <taxon>Hymenobacter</taxon>
    </lineage>
</organism>
<gene>
    <name evidence="5" type="ORF">GCM10023186_06580</name>
</gene>
<keyword evidence="5" id="KW-0456">Lyase</keyword>
<evidence type="ECO:0000313" key="5">
    <source>
        <dbReference type="EMBL" id="GAA4374777.1"/>
    </source>
</evidence>
<dbReference type="InterPro" id="IPR012334">
    <property type="entry name" value="Pectin_lyas_fold"/>
</dbReference>
<dbReference type="SUPFAM" id="SSF51126">
    <property type="entry name" value="Pectin lyase-like"/>
    <property type="match status" value="1"/>
</dbReference>
<dbReference type="Proteomes" id="UP001500454">
    <property type="component" value="Unassembled WGS sequence"/>
</dbReference>
<dbReference type="NCBIfam" id="TIGR04183">
    <property type="entry name" value="Por_Secre_tail"/>
    <property type="match status" value="1"/>
</dbReference>
<dbReference type="PANTHER" id="PTHR42970:SF1">
    <property type="entry name" value="PECTATE LYASE C-RELATED"/>
    <property type="match status" value="1"/>
</dbReference>
<evidence type="ECO:0000256" key="2">
    <source>
        <dbReference type="ARBA" id="ARBA00023180"/>
    </source>
</evidence>
<dbReference type="EMBL" id="BAABHA010000002">
    <property type="protein sequence ID" value="GAA4374777.1"/>
    <property type="molecule type" value="Genomic_DNA"/>
</dbReference>
<evidence type="ECO:0000256" key="1">
    <source>
        <dbReference type="ARBA" id="ARBA00022723"/>
    </source>
</evidence>
<dbReference type="PANTHER" id="PTHR42970">
    <property type="entry name" value="PECTATE LYASE C-RELATED"/>
    <property type="match status" value="1"/>
</dbReference>
<dbReference type="GO" id="GO:0016829">
    <property type="term" value="F:lyase activity"/>
    <property type="evidence" value="ECO:0007669"/>
    <property type="project" value="UniProtKB-KW"/>
</dbReference>
<evidence type="ECO:0000256" key="3">
    <source>
        <dbReference type="SAM" id="SignalP"/>
    </source>
</evidence>
<evidence type="ECO:0000259" key="4">
    <source>
        <dbReference type="Pfam" id="PF18962"/>
    </source>
</evidence>
<feature type="signal peptide" evidence="3">
    <location>
        <begin position="1"/>
        <end position="22"/>
    </location>
</feature>
<reference evidence="6" key="1">
    <citation type="journal article" date="2019" name="Int. J. Syst. Evol. Microbiol.">
        <title>The Global Catalogue of Microorganisms (GCM) 10K type strain sequencing project: providing services to taxonomists for standard genome sequencing and annotation.</title>
        <authorList>
            <consortium name="The Broad Institute Genomics Platform"/>
            <consortium name="The Broad Institute Genome Sequencing Center for Infectious Disease"/>
            <person name="Wu L."/>
            <person name="Ma J."/>
        </authorList>
    </citation>
    <scope>NUCLEOTIDE SEQUENCE [LARGE SCALE GENOMIC DNA]</scope>
    <source>
        <strain evidence="6">JCM 17924</strain>
    </source>
</reference>
<evidence type="ECO:0000313" key="6">
    <source>
        <dbReference type="Proteomes" id="UP001500454"/>
    </source>
</evidence>
<keyword evidence="3" id="KW-0732">Signal</keyword>
<dbReference type="InterPro" id="IPR052063">
    <property type="entry name" value="Polysaccharide_Lyase_1"/>
</dbReference>
<accession>A0ABP8IUY5</accession>
<feature type="domain" description="Secretion system C-terminal sorting" evidence="4">
    <location>
        <begin position="517"/>
        <end position="588"/>
    </location>
</feature>
<protein>
    <submittedName>
        <fullName evidence="5">Pectate lyase</fullName>
    </submittedName>
</protein>